<dbReference type="RefSeq" id="WP_076196049.1">
    <property type="nucleotide sequence ID" value="NZ_CP019236.1"/>
</dbReference>
<name>A0A1P8JQQ7_9BURK</name>
<feature type="region of interest" description="Disordered" evidence="1">
    <location>
        <begin position="1"/>
        <end position="26"/>
    </location>
</feature>
<accession>A0A1P8JQQ7</accession>
<evidence type="ECO:0000313" key="3">
    <source>
        <dbReference type="Proteomes" id="UP000186609"/>
    </source>
</evidence>
<dbReference type="SUPFAM" id="SSF53850">
    <property type="entry name" value="Periplasmic binding protein-like II"/>
    <property type="match status" value="1"/>
</dbReference>
<dbReference type="EMBL" id="CP019236">
    <property type="protein sequence ID" value="APW36061.1"/>
    <property type="molecule type" value="Genomic_DNA"/>
</dbReference>
<gene>
    <name evidence="2" type="ORF">RD110_01600</name>
</gene>
<reference evidence="2 3" key="1">
    <citation type="submission" date="2017-01" db="EMBL/GenBank/DDBJ databases">
        <authorList>
            <person name="Mah S.A."/>
            <person name="Swanson W.J."/>
            <person name="Moy G.W."/>
            <person name="Vacquier V.D."/>
        </authorList>
    </citation>
    <scope>NUCLEOTIDE SEQUENCE [LARGE SCALE GENOMIC DNA]</scope>
    <source>
        <strain evidence="2 3">DCY110</strain>
    </source>
</reference>
<organism evidence="2 3">
    <name type="scientific">Rhodoferax koreensis</name>
    <dbReference type="NCBI Taxonomy" id="1842727"/>
    <lineage>
        <taxon>Bacteria</taxon>
        <taxon>Pseudomonadati</taxon>
        <taxon>Pseudomonadota</taxon>
        <taxon>Betaproteobacteria</taxon>
        <taxon>Burkholderiales</taxon>
        <taxon>Comamonadaceae</taxon>
        <taxon>Rhodoferax</taxon>
    </lineage>
</organism>
<keyword evidence="3" id="KW-1185">Reference proteome</keyword>
<sequence>MRRHQQPPGPQPSPGTSPTTSPRSIHTGWSWLGNGWKRGAHAEVMQEASRTITVLAWVAAHCGVALVSSATARVVFPGVDYREIREGHLLPTMELSAVWAARSRPTLADRFVGLLPQAG</sequence>
<protein>
    <submittedName>
        <fullName evidence="2">Uncharacterized protein</fullName>
    </submittedName>
</protein>
<proteinExistence type="predicted"/>
<evidence type="ECO:0000313" key="2">
    <source>
        <dbReference type="EMBL" id="APW36061.1"/>
    </source>
</evidence>
<dbReference type="Gene3D" id="3.40.190.10">
    <property type="entry name" value="Periplasmic binding protein-like II"/>
    <property type="match status" value="2"/>
</dbReference>
<dbReference type="STRING" id="1842727.RD110_01600"/>
<dbReference type="KEGG" id="rhy:RD110_01600"/>
<evidence type="ECO:0000256" key="1">
    <source>
        <dbReference type="SAM" id="MobiDB-lite"/>
    </source>
</evidence>
<dbReference type="OrthoDB" id="9157176at2"/>
<dbReference type="AlphaFoldDB" id="A0A1P8JQQ7"/>
<dbReference type="Proteomes" id="UP000186609">
    <property type="component" value="Chromosome"/>
</dbReference>